<dbReference type="PANTHER" id="PTHR47476">
    <property type="match status" value="1"/>
</dbReference>
<dbReference type="PANTHER" id="PTHR47476:SF2">
    <property type="entry name" value="ARABINOSE 5-PHOSPHATE ISOMERASE-RELATED"/>
    <property type="match status" value="1"/>
</dbReference>
<gene>
    <name evidence="1" type="ORF">Fmac_020688</name>
</gene>
<dbReference type="EMBL" id="JBGMDY010000007">
    <property type="protein sequence ID" value="KAL2327261.1"/>
    <property type="molecule type" value="Genomic_DNA"/>
</dbReference>
<accession>A0ABD1LUY1</accession>
<evidence type="ECO:0000313" key="1">
    <source>
        <dbReference type="EMBL" id="KAL2327261.1"/>
    </source>
</evidence>
<protein>
    <recommendedName>
        <fullName evidence="3">Pentatricopeptide repeat-containing protein</fullName>
    </recommendedName>
</protein>
<dbReference type="Gene3D" id="3.40.50.10490">
    <property type="entry name" value="Glucose-6-phosphate isomerase like protein, domain 1"/>
    <property type="match status" value="1"/>
</dbReference>
<comment type="caution">
    <text evidence="1">The sequence shown here is derived from an EMBL/GenBank/DDBJ whole genome shotgun (WGS) entry which is preliminary data.</text>
</comment>
<sequence length="151" mass="16931">MDKKKQKLKMFRVLRLTQKRQLGSGATKELLRLVLCAKAKGALLIALTVEQGNTFAAVCNMVVCLLLQRNLCLINLAPITSTAFQMVFSDNVAMTLIEAQNFTKEEYIVNRPQVRLGRVNLKGLNILIKGLYSCGKVDAAFRVLEEFRDLV</sequence>
<proteinExistence type="predicted"/>
<evidence type="ECO:0008006" key="3">
    <source>
        <dbReference type="Google" id="ProtNLM"/>
    </source>
</evidence>
<dbReference type="SUPFAM" id="SSF53697">
    <property type="entry name" value="SIS domain"/>
    <property type="match status" value="1"/>
</dbReference>
<organism evidence="1 2">
    <name type="scientific">Flemingia macrophylla</name>
    <dbReference type="NCBI Taxonomy" id="520843"/>
    <lineage>
        <taxon>Eukaryota</taxon>
        <taxon>Viridiplantae</taxon>
        <taxon>Streptophyta</taxon>
        <taxon>Embryophyta</taxon>
        <taxon>Tracheophyta</taxon>
        <taxon>Spermatophyta</taxon>
        <taxon>Magnoliopsida</taxon>
        <taxon>eudicotyledons</taxon>
        <taxon>Gunneridae</taxon>
        <taxon>Pentapetalae</taxon>
        <taxon>rosids</taxon>
        <taxon>fabids</taxon>
        <taxon>Fabales</taxon>
        <taxon>Fabaceae</taxon>
        <taxon>Papilionoideae</taxon>
        <taxon>50 kb inversion clade</taxon>
        <taxon>NPAAA clade</taxon>
        <taxon>indigoferoid/millettioid clade</taxon>
        <taxon>Phaseoleae</taxon>
        <taxon>Flemingia</taxon>
    </lineage>
</organism>
<reference evidence="1 2" key="1">
    <citation type="submission" date="2024-08" db="EMBL/GenBank/DDBJ databases">
        <title>Insights into the chromosomal genome structure of Flemingia macrophylla.</title>
        <authorList>
            <person name="Ding Y."/>
            <person name="Zhao Y."/>
            <person name="Bi W."/>
            <person name="Wu M."/>
            <person name="Zhao G."/>
            <person name="Gong Y."/>
            <person name="Li W."/>
            <person name="Zhang P."/>
        </authorList>
    </citation>
    <scope>NUCLEOTIDE SEQUENCE [LARGE SCALE GENOMIC DNA]</scope>
    <source>
        <strain evidence="1">DYQJB</strain>
        <tissue evidence="1">Leaf</tissue>
    </source>
</reference>
<dbReference type="Proteomes" id="UP001603857">
    <property type="component" value="Unassembled WGS sequence"/>
</dbReference>
<evidence type="ECO:0000313" key="2">
    <source>
        <dbReference type="Proteomes" id="UP001603857"/>
    </source>
</evidence>
<dbReference type="InterPro" id="IPR046348">
    <property type="entry name" value="SIS_dom_sf"/>
</dbReference>
<keyword evidence="2" id="KW-1185">Reference proteome</keyword>
<dbReference type="AlphaFoldDB" id="A0ABD1LUY1"/>
<name>A0ABD1LUY1_9FABA</name>